<organism evidence="1 2">
    <name type="scientific">Funneliformis caledonium</name>
    <dbReference type="NCBI Taxonomy" id="1117310"/>
    <lineage>
        <taxon>Eukaryota</taxon>
        <taxon>Fungi</taxon>
        <taxon>Fungi incertae sedis</taxon>
        <taxon>Mucoromycota</taxon>
        <taxon>Glomeromycotina</taxon>
        <taxon>Glomeromycetes</taxon>
        <taxon>Glomerales</taxon>
        <taxon>Glomeraceae</taxon>
        <taxon>Funneliformis</taxon>
    </lineage>
</organism>
<protein>
    <submittedName>
        <fullName evidence="1">3273_t:CDS:1</fullName>
    </submittedName>
</protein>
<keyword evidence="2" id="KW-1185">Reference proteome</keyword>
<evidence type="ECO:0000313" key="1">
    <source>
        <dbReference type="EMBL" id="CAG8652514.1"/>
    </source>
</evidence>
<evidence type="ECO:0000313" key="2">
    <source>
        <dbReference type="Proteomes" id="UP000789570"/>
    </source>
</evidence>
<proteinExistence type="predicted"/>
<dbReference type="AlphaFoldDB" id="A0A9N9DXY1"/>
<sequence length="700" mass="80301">MLGENSTTAWAGPLRSVTQEEEPLTKERIIEIGQKIANKDKPVITLYNYVERTHIQQFIRGKISTNLEAFQNGSSRLNDYQGISISGGSGTGKTRHGFETINIIKDLKQIKNGGFKIIHIFIQIFPESTLVYFDKRPPRDQFTGRYPRNPSHVNSVGHYLALAIASYYFTGNYRQESLQYFRELAKSSFNLITVLQAIRQSCSIEPQKLLILLQLDEYQRDEYLIANILRYTSQLVTDKQVCDLKTLIVPICTGTAPIKLREFDNPGHLSVTDYNVYDVHMSPMDIKKSLNFMDSVIVHKMKTSDEFTNPISRNNSLYRTLVGAVRGIAVVMERCALELLNMKRPFDSAEQTKEIWRILVDWAKRKYSIDNWLDCVGGRKDPQDFTDEKRRKAILKLIFWIHTQKLITKDTALDDSTVGDHEAGGLIFLEEIDNMRYKAKAPLVLIASLVSHLKLGFFDDIILDPFTRLDEESFPKFILHMHLITYRLADLVGIRQMTIEEIYFGCLLASNEMLSKTINIQPNVNYRSALIIKRKDYDDPKHPYTWNQLIDRKKVSVIADANNDKVENVDVTTGRFIVLVRRRSNSSDSLTPHAEEQYKFSSAIESGFPLPETFVGEFTLDDFNKELKKATKGCECFIVMTVKRFSHQVNELPTGTGIVFGNRFLEFMGIYGDLTRFIAKLVSEKTMDEGEEESEMIIDD</sequence>
<reference evidence="1" key="1">
    <citation type="submission" date="2021-06" db="EMBL/GenBank/DDBJ databases">
        <authorList>
            <person name="Kallberg Y."/>
            <person name="Tangrot J."/>
            <person name="Rosling A."/>
        </authorList>
    </citation>
    <scope>NUCLEOTIDE SEQUENCE</scope>
    <source>
        <strain evidence="1">UK204</strain>
    </source>
</reference>
<name>A0A9N9DXY1_9GLOM</name>
<comment type="caution">
    <text evidence="1">The sequence shown here is derived from an EMBL/GenBank/DDBJ whole genome shotgun (WGS) entry which is preliminary data.</text>
</comment>
<accession>A0A9N9DXY1</accession>
<dbReference type="Proteomes" id="UP000789570">
    <property type="component" value="Unassembled WGS sequence"/>
</dbReference>
<gene>
    <name evidence="1" type="ORF">FCALED_LOCUS11142</name>
</gene>
<dbReference type="EMBL" id="CAJVPQ010004486">
    <property type="protein sequence ID" value="CAG8652514.1"/>
    <property type="molecule type" value="Genomic_DNA"/>
</dbReference>
<dbReference type="OrthoDB" id="2414530at2759"/>